<dbReference type="InterPro" id="IPR036320">
    <property type="entry name" value="Glycosyl_Trfase_fam3_N_dom_sf"/>
</dbReference>
<dbReference type="SUPFAM" id="SSF52418">
    <property type="entry name" value="Nucleoside phosphorylase/phosphoribosyltransferase catalytic domain"/>
    <property type="match status" value="1"/>
</dbReference>
<dbReference type="PANTHER" id="PTHR43285">
    <property type="entry name" value="ANTHRANILATE PHOSPHORIBOSYLTRANSFERASE"/>
    <property type="match status" value="1"/>
</dbReference>
<organism evidence="13 14">
    <name type="scientific">Actinomadura logoneensis</name>
    <dbReference type="NCBI Taxonomy" id="2293572"/>
    <lineage>
        <taxon>Bacteria</taxon>
        <taxon>Bacillati</taxon>
        <taxon>Actinomycetota</taxon>
        <taxon>Actinomycetes</taxon>
        <taxon>Streptosporangiales</taxon>
        <taxon>Thermomonosporaceae</taxon>
        <taxon>Actinomadura</taxon>
    </lineage>
</organism>
<gene>
    <name evidence="9 13" type="primary">trpD</name>
    <name evidence="13" type="ORF">DZF91_18110</name>
</gene>
<feature type="domain" description="Glycosyl transferase family 3 N-terminal" evidence="12">
    <location>
        <begin position="60"/>
        <end position="120"/>
    </location>
</feature>
<keyword evidence="4 9" id="KW-0808">Transferase</keyword>
<feature type="binding site" evidence="9">
    <location>
        <position position="279"/>
    </location>
    <ligand>
        <name>Mg(2+)</name>
        <dbReference type="ChEBI" id="CHEBI:18420"/>
        <label>1</label>
    </ligand>
</feature>
<feature type="binding site" evidence="9">
    <location>
        <position position="146"/>
    </location>
    <ligand>
        <name>Mg(2+)</name>
        <dbReference type="ChEBI" id="CHEBI:18420"/>
        <label>1</label>
    </ligand>
</feature>
<evidence type="ECO:0000259" key="12">
    <source>
        <dbReference type="Pfam" id="PF02885"/>
    </source>
</evidence>
<dbReference type="EC" id="2.4.2.18" evidence="9"/>
<dbReference type="HAMAP" id="MF_00211">
    <property type="entry name" value="TrpD"/>
    <property type="match status" value="1"/>
</dbReference>
<dbReference type="Gene3D" id="1.20.970.10">
    <property type="entry name" value="Transferase, Pyrimidine Nucleoside Phosphorylase, Chain C"/>
    <property type="match status" value="1"/>
</dbReference>
<keyword evidence="3 9" id="KW-0328">Glycosyltransferase</keyword>
<feature type="binding site" evidence="9">
    <location>
        <begin position="137"/>
        <end position="138"/>
    </location>
    <ligand>
        <name>5-phospho-alpha-D-ribose 1-diphosphate</name>
        <dbReference type="ChEBI" id="CHEBI:58017"/>
    </ligand>
</feature>
<dbReference type="OrthoDB" id="9806430at2"/>
<feature type="binding site" evidence="9">
    <location>
        <begin position="144"/>
        <end position="147"/>
    </location>
    <ligand>
        <name>5-phospho-alpha-D-ribose 1-diphosphate</name>
        <dbReference type="ChEBI" id="CHEBI:58017"/>
    </ligand>
</feature>
<dbReference type="InterPro" id="IPR035902">
    <property type="entry name" value="Nuc_phospho_transferase"/>
</dbReference>
<feature type="binding site" evidence="9">
    <location>
        <position position="134"/>
    </location>
    <ligand>
        <name>anthranilate</name>
        <dbReference type="ChEBI" id="CHEBI:16567"/>
        <label>1</label>
    </ligand>
</feature>
<dbReference type="Proteomes" id="UP000261811">
    <property type="component" value="Unassembled WGS sequence"/>
</dbReference>
<comment type="function">
    <text evidence="9">Catalyzes the transfer of the phosphoribosyl group of 5-phosphorylribose-1-pyrophosphate (PRPP) to anthranilate to yield N-(5'-phosphoribosyl)-anthranilate (PRA).</text>
</comment>
<evidence type="ECO:0000313" key="14">
    <source>
        <dbReference type="Proteomes" id="UP000261811"/>
    </source>
</evidence>
<keyword evidence="6 9" id="KW-0057">Aromatic amino acid biosynthesis</keyword>
<evidence type="ECO:0000256" key="10">
    <source>
        <dbReference type="SAM" id="MobiDB-lite"/>
    </source>
</evidence>
<feature type="binding site" evidence="9">
    <location>
        <position position="174"/>
    </location>
    <ligand>
        <name>5-phospho-alpha-D-ribose 1-diphosphate</name>
        <dbReference type="ChEBI" id="CHEBI:58017"/>
    </ligand>
</feature>
<keyword evidence="9" id="KW-0460">Magnesium</keyword>
<comment type="caution">
    <text evidence="13">The sequence shown here is derived from an EMBL/GenBank/DDBJ whole genome shotgun (WGS) entry which is preliminary data.</text>
</comment>
<feature type="binding site" evidence="9">
    <location>
        <position position="165"/>
    </location>
    <ligand>
        <name>anthranilate</name>
        <dbReference type="ChEBI" id="CHEBI:16567"/>
        <label>1</label>
    </ligand>
</feature>
<dbReference type="PANTHER" id="PTHR43285:SF2">
    <property type="entry name" value="ANTHRANILATE PHOSPHORIBOSYLTRANSFERASE"/>
    <property type="match status" value="1"/>
</dbReference>
<dbReference type="Gene3D" id="3.40.1030.10">
    <property type="entry name" value="Nucleoside phosphorylase/phosphoribosyltransferase catalytic domain"/>
    <property type="match status" value="1"/>
</dbReference>
<dbReference type="InterPro" id="IPR017459">
    <property type="entry name" value="Glycosyl_Trfase_fam3_N_dom"/>
</dbReference>
<feature type="binding site" evidence="9">
    <location>
        <position position="134"/>
    </location>
    <ligand>
        <name>5-phospho-alpha-D-ribose 1-diphosphate</name>
        <dbReference type="ChEBI" id="CHEBI:58017"/>
    </ligand>
</feature>
<evidence type="ECO:0000256" key="6">
    <source>
        <dbReference type="ARBA" id="ARBA00023141"/>
    </source>
</evidence>
<evidence type="ECO:0000256" key="2">
    <source>
        <dbReference type="ARBA" id="ARBA00022605"/>
    </source>
</evidence>
<evidence type="ECO:0000256" key="8">
    <source>
        <dbReference type="ARBA" id="ARBA00061188"/>
    </source>
</evidence>
<comment type="pathway">
    <text evidence="1 9">Amino-acid biosynthesis; L-tryptophan biosynthesis; L-tryptophan from chorismate: step 2/5.</text>
</comment>
<protein>
    <recommendedName>
        <fullName evidence="9">Anthranilate phosphoribosyltransferase</fullName>
        <ecNumber evidence="9">2.4.2.18</ecNumber>
    </recommendedName>
</protein>
<evidence type="ECO:0000259" key="11">
    <source>
        <dbReference type="Pfam" id="PF00591"/>
    </source>
</evidence>
<comment type="subunit">
    <text evidence="9">Homodimer.</text>
</comment>
<dbReference type="FunFam" id="3.40.1030.10:FF:000002">
    <property type="entry name" value="Anthranilate phosphoribosyltransferase"/>
    <property type="match status" value="1"/>
</dbReference>
<dbReference type="GO" id="GO:0004048">
    <property type="term" value="F:anthranilate phosphoribosyltransferase activity"/>
    <property type="evidence" value="ECO:0007669"/>
    <property type="project" value="UniProtKB-UniRule"/>
</dbReference>
<dbReference type="Pfam" id="PF00591">
    <property type="entry name" value="Glycos_transf_3"/>
    <property type="match status" value="1"/>
</dbReference>
<comment type="similarity">
    <text evidence="8">In the C-terminal section; belongs to the anthranilate phosphoribosyltransferase family.</text>
</comment>
<feature type="binding site" evidence="9">
    <location>
        <position position="142"/>
    </location>
    <ligand>
        <name>5-phospho-alpha-D-ribose 1-diphosphate</name>
        <dbReference type="ChEBI" id="CHEBI:58017"/>
    </ligand>
</feature>
<evidence type="ECO:0000256" key="5">
    <source>
        <dbReference type="ARBA" id="ARBA00022822"/>
    </source>
</evidence>
<keyword evidence="9" id="KW-0479">Metal-binding</keyword>
<dbReference type="InterPro" id="IPR005940">
    <property type="entry name" value="Anthranilate_Pribosyl_Tfrase"/>
</dbReference>
<keyword evidence="5 9" id="KW-0822">Tryptophan biosynthesis</keyword>
<comment type="catalytic activity">
    <reaction evidence="7 9">
        <text>N-(5-phospho-beta-D-ribosyl)anthranilate + diphosphate = 5-phospho-alpha-D-ribose 1-diphosphate + anthranilate</text>
        <dbReference type="Rhea" id="RHEA:11768"/>
        <dbReference type="ChEBI" id="CHEBI:16567"/>
        <dbReference type="ChEBI" id="CHEBI:18277"/>
        <dbReference type="ChEBI" id="CHEBI:33019"/>
        <dbReference type="ChEBI" id="CHEBI:58017"/>
        <dbReference type="EC" id="2.4.2.18"/>
    </reaction>
</comment>
<keyword evidence="2 9" id="KW-0028">Amino-acid biosynthesis</keyword>
<evidence type="ECO:0000256" key="1">
    <source>
        <dbReference type="ARBA" id="ARBA00004907"/>
    </source>
</evidence>
<feature type="binding site" evidence="9">
    <location>
        <begin position="162"/>
        <end position="170"/>
    </location>
    <ligand>
        <name>5-phospho-alpha-D-ribose 1-diphosphate</name>
        <dbReference type="ChEBI" id="CHEBI:58017"/>
    </ligand>
</feature>
<accession>A0A372JJZ5</accession>
<feature type="binding site" evidence="9">
    <location>
        <position position="279"/>
    </location>
    <ligand>
        <name>Mg(2+)</name>
        <dbReference type="ChEBI" id="CHEBI:18420"/>
        <label>2</label>
    </ligand>
</feature>
<dbReference type="GO" id="GO:0005829">
    <property type="term" value="C:cytosol"/>
    <property type="evidence" value="ECO:0007669"/>
    <property type="project" value="TreeGrafter"/>
</dbReference>
<dbReference type="GO" id="GO:0000162">
    <property type="term" value="P:L-tryptophan biosynthetic process"/>
    <property type="evidence" value="ECO:0007669"/>
    <property type="project" value="UniProtKB-UniRule"/>
</dbReference>
<dbReference type="UniPathway" id="UPA00035">
    <property type="reaction ID" value="UER00041"/>
</dbReference>
<comment type="caution">
    <text evidence="9">Lacks conserved residue(s) required for the propagation of feature annotation.</text>
</comment>
<sequence>MPGASGVPGTSDVPGVTGAVSGAPGTASAASAVSGASGAPGASGASGGASGAGATTWPGLLNALLDGASLSAAETTWAMDQIMSGEATDVQIAGFAVALRAKGETVAEVAGLAEGMMAHATPIHVPGRFADLVGTGGDRAHTVNISTMAAVVAAAAGVKVVKHGNRAASSSCGSADLLERLGVAIDLPPAAASRVAEEVGITFCFAPLYHPALRYAARTRSELRTPTVFNFLGPLTNPARPTSQAVGVFHPRMAPVMAGVFAARGCSSLVFRGDDGLDELTTTGTSTVWVVRDGGVTETVFDPADLGIPPARPEDLRGADAAYNAEVARRVLAGESGPVRDMVLLNAAALIAAYEGAPAAGELTGALGAAFGRAAESVDSGAAAALLDRWVESSTAAR</sequence>
<comment type="similarity">
    <text evidence="9">Belongs to the anthranilate phosphoribosyltransferase family.</text>
</comment>
<dbReference type="AlphaFoldDB" id="A0A372JJZ5"/>
<evidence type="ECO:0000256" key="7">
    <source>
        <dbReference type="ARBA" id="ARBA00052328"/>
    </source>
</evidence>
<feature type="binding site" evidence="9">
    <location>
        <position position="278"/>
    </location>
    <ligand>
        <name>Mg(2+)</name>
        <dbReference type="ChEBI" id="CHEBI:18420"/>
        <label>2</label>
    </ligand>
</feature>
<feature type="region of interest" description="Disordered" evidence="10">
    <location>
        <begin position="27"/>
        <end position="51"/>
    </location>
</feature>
<comment type="cofactor">
    <cofactor evidence="9">
        <name>Mg(2+)</name>
        <dbReference type="ChEBI" id="CHEBI:18420"/>
    </cofactor>
    <text evidence="9">Binds 2 magnesium ions per monomer.</text>
</comment>
<feature type="compositionally biased region" description="Low complexity" evidence="10">
    <location>
        <begin position="27"/>
        <end position="43"/>
    </location>
</feature>
<evidence type="ECO:0000256" key="4">
    <source>
        <dbReference type="ARBA" id="ARBA00022679"/>
    </source>
</evidence>
<dbReference type="EMBL" id="QURH01000298">
    <property type="protein sequence ID" value="RFU40249.1"/>
    <property type="molecule type" value="Genomic_DNA"/>
</dbReference>
<dbReference type="GO" id="GO:0000287">
    <property type="term" value="F:magnesium ion binding"/>
    <property type="evidence" value="ECO:0007669"/>
    <property type="project" value="UniProtKB-UniRule"/>
</dbReference>
<dbReference type="SUPFAM" id="SSF47648">
    <property type="entry name" value="Nucleoside phosphorylase/phosphoribosyltransferase N-terminal domain"/>
    <property type="match status" value="1"/>
</dbReference>
<dbReference type="Pfam" id="PF02885">
    <property type="entry name" value="Glycos_trans_3N"/>
    <property type="match status" value="1"/>
</dbReference>
<reference evidence="13 14" key="1">
    <citation type="submission" date="2018-08" db="EMBL/GenBank/DDBJ databases">
        <title>Actinomadura jelena sp. nov., a novel Actinomycete isolated from soil in Chad.</title>
        <authorList>
            <person name="Shi L."/>
        </authorList>
    </citation>
    <scope>NUCLEOTIDE SEQUENCE [LARGE SCALE GENOMIC DNA]</scope>
    <source>
        <strain evidence="13 14">NEAU-G17</strain>
    </source>
</reference>
<evidence type="ECO:0000256" key="9">
    <source>
        <dbReference type="HAMAP-Rule" id="MF_00211"/>
    </source>
</evidence>
<dbReference type="NCBIfam" id="TIGR01245">
    <property type="entry name" value="trpD"/>
    <property type="match status" value="1"/>
</dbReference>
<evidence type="ECO:0000256" key="3">
    <source>
        <dbReference type="ARBA" id="ARBA00022676"/>
    </source>
</evidence>
<keyword evidence="14" id="KW-1185">Reference proteome</keyword>
<dbReference type="InterPro" id="IPR000312">
    <property type="entry name" value="Glycosyl_Trfase_fam3"/>
</dbReference>
<name>A0A372JJZ5_9ACTN</name>
<feature type="binding site" evidence="9">
    <location>
        <position position="220"/>
    </location>
    <ligand>
        <name>anthranilate</name>
        <dbReference type="ChEBI" id="CHEBI:16567"/>
        <label>2</label>
    </ligand>
</feature>
<proteinExistence type="inferred from homology"/>
<feature type="domain" description="Glycosyl transferase family 3" evidence="11">
    <location>
        <begin position="128"/>
        <end position="383"/>
    </location>
</feature>
<evidence type="ECO:0000313" key="13">
    <source>
        <dbReference type="EMBL" id="RFU40249.1"/>
    </source>
</evidence>